<dbReference type="InterPro" id="IPR036388">
    <property type="entry name" value="WH-like_DNA-bd_sf"/>
</dbReference>
<sequence>MTPKAPEDTAAGSPAGPPPRPAARPVPAGGGRVAATELAARLPEASARGITAAMTEMIRSGDLAPGVTLPTVRALAAALTVSAGTVAQAWSQLRTYRMITTSGRRGSVVSGPPSVPHPTRFERVGHFGDRLTLDLAVASPDPALLPPLGAALAAATDDEALNDYARVALTPRLAAAVQGTWPFEAEAWTAVGGGYEGVELLCRALLVPGDRVAVEEPTAARLLDILEAHDVEKVPVACDDDGPLPDSLEAALRTGPTLFLYQPKAQSPCGWSVTEERADRLAGVLTAAPAVVLVEDDGAGPLATRPAASLAARLPERSVLVRSYSKSHGPDLRVAVLGGRRDVVDKVRVLRTYGTGWTSRILQNALAHLLTDPAAAELVEGAAARYAHRRTAMVERLAERGVPTRGGDGLSLWMPVADESAALVTLAARGITVSPGTRFVFTPAQPAHVRVAVSRLTEDPAALDEIADLLAHAAHAGDGMR</sequence>
<evidence type="ECO:0000256" key="2">
    <source>
        <dbReference type="ARBA" id="ARBA00022898"/>
    </source>
</evidence>
<accession>A0ABP7F6V9</accession>
<dbReference type="SMART" id="SM00345">
    <property type="entry name" value="HTH_GNTR"/>
    <property type="match status" value="1"/>
</dbReference>
<keyword evidence="3" id="KW-0805">Transcription regulation</keyword>
<evidence type="ECO:0000313" key="8">
    <source>
        <dbReference type="EMBL" id="GAA3732028.1"/>
    </source>
</evidence>
<organism evidence="8 9">
    <name type="scientific">Streptomyces tremellae</name>
    <dbReference type="NCBI Taxonomy" id="1124239"/>
    <lineage>
        <taxon>Bacteria</taxon>
        <taxon>Bacillati</taxon>
        <taxon>Actinomycetota</taxon>
        <taxon>Actinomycetes</taxon>
        <taxon>Kitasatosporales</taxon>
        <taxon>Streptomycetaceae</taxon>
        <taxon>Streptomyces</taxon>
    </lineage>
</organism>
<dbReference type="PANTHER" id="PTHR46577">
    <property type="entry name" value="HTH-TYPE TRANSCRIPTIONAL REGULATORY PROTEIN GABR"/>
    <property type="match status" value="1"/>
</dbReference>
<dbReference type="RefSeq" id="WP_345647111.1">
    <property type="nucleotide sequence ID" value="NZ_BAABEP010000019.1"/>
</dbReference>
<dbReference type="Gene3D" id="1.10.10.10">
    <property type="entry name" value="Winged helix-like DNA-binding domain superfamily/Winged helix DNA-binding domain"/>
    <property type="match status" value="1"/>
</dbReference>
<keyword evidence="5" id="KW-0804">Transcription</keyword>
<feature type="region of interest" description="Disordered" evidence="6">
    <location>
        <begin position="1"/>
        <end position="32"/>
    </location>
</feature>
<dbReference type="Pfam" id="PF00155">
    <property type="entry name" value="Aminotran_1_2"/>
    <property type="match status" value="1"/>
</dbReference>
<dbReference type="Pfam" id="PF00392">
    <property type="entry name" value="GntR"/>
    <property type="match status" value="1"/>
</dbReference>
<proteinExistence type="inferred from homology"/>
<feature type="domain" description="HTH gntR-type" evidence="7">
    <location>
        <begin position="44"/>
        <end position="112"/>
    </location>
</feature>
<dbReference type="CDD" id="cd00609">
    <property type="entry name" value="AAT_like"/>
    <property type="match status" value="1"/>
</dbReference>
<comment type="similarity">
    <text evidence="1">In the C-terminal section; belongs to the class-I pyridoxal-phosphate-dependent aminotransferase family.</text>
</comment>
<dbReference type="Gene3D" id="3.40.640.10">
    <property type="entry name" value="Type I PLP-dependent aspartate aminotransferase-like (Major domain)"/>
    <property type="match status" value="1"/>
</dbReference>
<dbReference type="SUPFAM" id="SSF53383">
    <property type="entry name" value="PLP-dependent transferases"/>
    <property type="match status" value="1"/>
</dbReference>
<dbReference type="PANTHER" id="PTHR46577:SF1">
    <property type="entry name" value="HTH-TYPE TRANSCRIPTIONAL REGULATORY PROTEIN GABR"/>
    <property type="match status" value="1"/>
</dbReference>
<evidence type="ECO:0000259" key="7">
    <source>
        <dbReference type="PROSITE" id="PS50949"/>
    </source>
</evidence>
<feature type="compositionally biased region" description="Pro residues" evidence="6">
    <location>
        <begin position="15"/>
        <end position="24"/>
    </location>
</feature>
<dbReference type="InterPro" id="IPR000524">
    <property type="entry name" value="Tscrpt_reg_HTH_GntR"/>
</dbReference>
<dbReference type="PROSITE" id="PS50949">
    <property type="entry name" value="HTH_GNTR"/>
    <property type="match status" value="1"/>
</dbReference>
<keyword evidence="9" id="KW-1185">Reference proteome</keyword>
<comment type="caution">
    <text evidence="8">The sequence shown here is derived from an EMBL/GenBank/DDBJ whole genome shotgun (WGS) entry which is preliminary data.</text>
</comment>
<dbReference type="SUPFAM" id="SSF46785">
    <property type="entry name" value="Winged helix' DNA-binding domain"/>
    <property type="match status" value="1"/>
</dbReference>
<name>A0ABP7F6V9_9ACTN</name>
<evidence type="ECO:0000256" key="3">
    <source>
        <dbReference type="ARBA" id="ARBA00023015"/>
    </source>
</evidence>
<dbReference type="EMBL" id="BAABEP010000019">
    <property type="protein sequence ID" value="GAA3732028.1"/>
    <property type="molecule type" value="Genomic_DNA"/>
</dbReference>
<protein>
    <submittedName>
        <fullName evidence="8">Aminotransferase class I/II-fold pyridoxal phosphate-dependent enzyme</fullName>
    </submittedName>
</protein>
<gene>
    <name evidence="8" type="ORF">GCM10023082_32030</name>
</gene>
<keyword evidence="8" id="KW-0808">Transferase</keyword>
<evidence type="ECO:0000256" key="4">
    <source>
        <dbReference type="ARBA" id="ARBA00023125"/>
    </source>
</evidence>
<dbReference type="InterPro" id="IPR004839">
    <property type="entry name" value="Aminotransferase_I/II_large"/>
</dbReference>
<keyword evidence="2" id="KW-0663">Pyridoxal phosphate</keyword>
<keyword evidence="8" id="KW-0032">Aminotransferase</keyword>
<evidence type="ECO:0000313" key="9">
    <source>
        <dbReference type="Proteomes" id="UP001499884"/>
    </source>
</evidence>
<dbReference type="InterPro" id="IPR036390">
    <property type="entry name" value="WH_DNA-bd_sf"/>
</dbReference>
<evidence type="ECO:0000256" key="6">
    <source>
        <dbReference type="SAM" id="MobiDB-lite"/>
    </source>
</evidence>
<dbReference type="GO" id="GO:0008483">
    <property type="term" value="F:transaminase activity"/>
    <property type="evidence" value="ECO:0007669"/>
    <property type="project" value="UniProtKB-KW"/>
</dbReference>
<keyword evidence="4" id="KW-0238">DNA-binding</keyword>
<dbReference type="Proteomes" id="UP001499884">
    <property type="component" value="Unassembled WGS sequence"/>
</dbReference>
<dbReference type="InterPro" id="IPR015421">
    <property type="entry name" value="PyrdxlP-dep_Trfase_major"/>
</dbReference>
<dbReference type="InterPro" id="IPR051446">
    <property type="entry name" value="HTH_trans_reg/aminotransferase"/>
</dbReference>
<evidence type="ECO:0000256" key="1">
    <source>
        <dbReference type="ARBA" id="ARBA00005384"/>
    </source>
</evidence>
<reference evidence="9" key="1">
    <citation type="journal article" date="2019" name="Int. J. Syst. Evol. Microbiol.">
        <title>The Global Catalogue of Microorganisms (GCM) 10K type strain sequencing project: providing services to taxonomists for standard genome sequencing and annotation.</title>
        <authorList>
            <consortium name="The Broad Institute Genomics Platform"/>
            <consortium name="The Broad Institute Genome Sequencing Center for Infectious Disease"/>
            <person name="Wu L."/>
            <person name="Ma J."/>
        </authorList>
    </citation>
    <scope>NUCLEOTIDE SEQUENCE [LARGE SCALE GENOMIC DNA]</scope>
    <source>
        <strain evidence="9">JCM 30846</strain>
    </source>
</reference>
<dbReference type="InterPro" id="IPR015424">
    <property type="entry name" value="PyrdxlP-dep_Trfase"/>
</dbReference>
<evidence type="ECO:0000256" key="5">
    <source>
        <dbReference type="ARBA" id="ARBA00023163"/>
    </source>
</evidence>